<dbReference type="STRING" id="1045775.SAMN05216378_0420"/>
<sequence length="614" mass="68452">MGIKTPIAANPLRCRADLELAFNQLAKPLLPYYSAGGARLELNGSGAGQAPDVAQMEGFSRMVWGLAPLAAGSGKIDDELLQIVLKGITNGTDPGHKEYWGEVADYDQRLVEMASLGLALAIAPQRLWEPLSAEAKQHFYNWLNQINARKAHDCNWLFFHVLVNVGFYKLGLPHAKDQLEANLNRLEEFYLGDGWYEDGVNGHSDYYVPLSFHYCGLIYAALMKEEDPERTARFEERGMVFARQFANWFAEDGRALPYGRSLTYRFAQGALWGAYAFAGVQPFEPGVIKGLYLRHLRWWLSQPIFSSDGVLTVGYSYPNLIMAENYNAPGSVYWAMKAFLPLALPEDDPFWQAEELPLPELPEVTVQQAPHLVICRQSERDHIAAFNAGHRSTNEHTHTSAKYEKFVYSASFGFSVPRAEWGLSQGAFDSMLALSEGDNLYRVRRKNEETDIDGDILISVWKPWRDVTVTTYLVAGLPWHLRIHRIETARELDVAEGGFALPLDPSLVVSRPSGSVIGLAGFGSSGISGIHGYERAELISVQSNTNLMHQRTAIPTLQAMLEPGKHLLISAVYGEPGAKDVVNPDQWRERIKLSVDAGQIMVASPSGKEIIIRR</sequence>
<dbReference type="AlphaFoldDB" id="A0A1I1T9G7"/>
<proteinExistence type="predicted"/>
<protein>
    <recommendedName>
        <fullName evidence="5">DUF2264 domain-containing protein</fullName>
    </recommendedName>
</protein>
<dbReference type="InterPro" id="IPR049237">
    <property type="entry name" value="DUF2264_C"/>
</dbReference>
<dbReference type="PANTHER" id="PTHR35339:SF4">
    <property type="entry name" value="LINALOOL DEHYDRATASE_ISOMERASE DOMAIN-CONTAINING PROTEIN"/>
    <property type="match status" value="1"/>
</dbReference>
<feature type="domain" description="DUF2264" evidence="1">
    <location>
        <begin position="15"/>
        <end position="357"/>
    </location>
</feature>
<evidence type="ECO:0000313" key="3">
    <source>
        <dbReference type="EMBL" id="SFD55271.1"/>
    </source>
</evidence>
<dbReference type="InterPro" id="IPR016624">
    <property type="entry name" value="UCP014753"/>
</dbReference>
<organism evidence="3 4">
    <name type="scientific">Paenibacillus catalpae</name>
    <dbReference type="NCBI Taxonomy" id="1045775"/>
    <lineage>
        <taxon>Bacteria</taxon>
        <taxon>Bacillati</taxon>
        <taxon>Bacillota</taxon>
        <taxon>Bacilli</taxon>
        <taxon>Bacillales</taxon>
        <taxon>Paenibacillaceae</taxon>
        <taxon>Paenibacillus</taxon>
    </lineage>
</organism>
<accession>A0A1I1T9G7</accession>
<name>A0A1I1T9G7_9BACL</name>
<dbReference type="Pfam" id="PF20938">
    <property type="entry name" value="DUF2264_C"/>
    <property type="match status" value="1"/>
</dbReference>
<evidence type="ECO:0008006" key="5">
    <source>
        <dbReference type="Google" id="ProtNLM"/>
    </source>
</evidence>
<evidence type="ECO:0000259" key="1">
    <source>
        <dbReference type="Pfam" id="PF10022"/>
    </source>
</evidence>
<dbReference type="InterPro" id="IPR049349">
    <property type="entry name" value="DUF2264_N"/>
</dbReference>
<dbReference type="Pfam" id="PF10022">
    <property type="entry name" value="DUF2264"/>
    <property type="match status" value="1"/>
</dbReference>
<dbReference type="Proteomes" id="UP000198855">
    <property type="component" value="Unassembled WGS sequence"/>
</dbReference>
<dbReference type="PIRSF" id="PIRSF014753">
    <property type="entry name" value="UCP014753"/>
    <property type="match status" value="1"/>
</dbReference>
<dbReference type="EMBL" id="FOMT01000001">
    <property type="protein sequence ID" value="SFD55271.1"/>
    <property type="molecule type" value="Genomic_DNA"/>
</dbReference>
<reference evidence="4" key="1">
    <citation type="submission" date="2016-10" db="EMBL/GenBank/DDBJ databases">
        <authorList>
            <person name="Varghese N."/>
            <person name="Submissions S."/>
        </authorList>
    </citation>
    <scope>NUCLEOTIDE SEQUENCE [LARGE SCALE GENOMIC DNA]</scope>
    <source>
        <strain evidence="4">CGMCC 1.10784</strain>
    </source>
</reference>
<gene>
    <name evidence="3" type="ORF">SAMN05216378_0420</name>
</gene>
<keyword evidence="4" id="KW-1185">Reference proteome</keyword>
<dbReference type="PANTHER" id="PTHR35339">
    <property type="entry name" value="LINALOOL DEHYDRATASE_ISOMERASE DOMAIN-CONTAINING PROTEIN"/>
    <property type="match status" value="1"/>
</dbReference>
<evidence type="ECO:0000313" key="4">
    <source>
        <dbReference type="Proteomes" id="UP000198855"/>
    </source>
</evidence>
<evidence type="ECO:0000259" key="2">
    <source>
        <dbReference type="Pfam" id="PF20938"/>
    </source>
</evidence>
<feature type="domain" description="DUF2264" evidence="2">
    <location>
        <begin position="363"/>
        <end position="590"/>
    </location>
</feature>
<dbReference type="RefSeq" id="WP_175532699.1">
    <property type="nucleotide sequence ID" value="NZ_FOMT01000001.1"/>
</dbReference>